<dbReference type="AlphaFoldDB" id="A0A133VNG0"/>
<proteinExistence type="predicted"/>
<dbReference type="EMBL" id="LHYJ01000036">
    <property type="protein sequence ID" value="KXB07957.1"/>
    <property type="molecule type" value="Genomic_DNA"/>
</dbReference>
<dbReference type="Proteomes" id="UP000070175">
    <property type="component" value="Unassembled WGS sequence"/>
</dbReference>
<reference evidence="1 2" key="1">
    <citation type="journal article" date="2016" name="Sci. Rep.">
        <title>Metabolic traits of an uncultured archaeal lineage -MSBL1- from brine pools of the Red Sea.</title>
        <authorList>
            <person name="Mwirichia R."/>
            <person name="Alam I."/>
            <person name="Rashid M."/>
            <person name="Vinu M."/>
            <person name="Ba-Alawi W."/>
            <person name="Anthony Kamau A."/>
            <person name="Kamanda Ngugi D."/>
            <person name="Goker M."/>
            <person name="Klenk H.P."/>
            <person name="Bajic V."/>
            <person name="Stingl U."/>
        </authorList>
    </citation>
    <scope>NUCLEOTIDE SEQUENCE [LARGE SCALE GENOMIC DNA]</scope>
    <source>
        <strain evidence="1">SCGC-AAA382N08</strain>
    </source>
</reference>
<dbReference type="InterPro" id="IPR014942">
    <property type="entry name" value="AbiEii"/>
</dbReference>
<comment type="caution">
    <text evidence="1">The sequence shown here is derived from an EMBL/GenBank/DDBJ whole genome shotgun (WGS) entry which is preliminary data.</text>
</comment>
<accession>A0A133VNG0</accession>
<name>A0A133VNG0_9EURY</name>
<keyword evidence="2" id="KW-1185">Reference proteome</keyword>
<dbReference type="Gene3D" id="3.10.450.620">
    <property type="entry name" value="JHP933, nucleotidyltransferase-like core domain"/>
    <property type="match status" value="1"/>
</dbReference>
<gene>
    <name evidence="1" type="ORF">AKJ56_02085</name>
</gene>
<dbReference type="PATRIC" id="fig|1698285.3.peg.382"/>
<evidence type="ECO:0000313" key="1">
    <source>
        <dbReference type="EMBL" id="KXB07957.1"/>
    </source>
</evidence>
<sequence length="243" mass="28621">MLLPEELKRYGFQRRLKLIEQIWLDYLQDHVLALLYRDPSDLIFRGGTCIWKVYGGERFSEDLDFASEGISSDLAEYLSEELNLLGFTVYVDKKRETESMYRLHLEVDRPDTGSTTPLSIEILKSSVSMEKITDQEIHSPYPDVPRIDARTLTQEALLLEKVSAVYNRNRPRDVHDVYRLLKNGASVELEEVKDRWKDFTIEKFEMSLDKKKDGWESLRALIIGTIPEFKEEKQYIMQEFKER</sequence>
<evidence type="ECO:0008006" key="3">
    <source>
        <dbReference type="Google" id="ProtNLM"/>
    </source>
</evidence>
<protein>
    <recommendedName>
        <fullName evidence="3">Nucleotidyl transferase AbiEii/AbiGii toxin family protein</fullName>
    </recommendedName>
</protein>
<dbReference type="Pfam" id="PF08843">
    <property type="entry name" value="AbiEii"/>
    <property type="match status" value="1"/>
</dbReference>
<organism evidence="1 2">
    <name type="scientific">candidate division MSBL1 archaeon SCGC-AAA382N08</name>
    <dbReference type="NCBI Taxonomy" id="1698285"/>
    <lineage>
        <taxon>Archaea</taxon>
        <taxon>Methanobacteriati</taxon>
        <taxon>Methanobacteriota</taxon>
        <taxon>candidate division MSBL1</taxon>
    </lineage>
</organism>
<evidence type="ECO:0000313" key="2">
    <source>
        <dbReference type="Proteomes" id="UP000070175"/>
    </source>
</evidence>